<sequence length="166" mass="18707">MTSIELYSTIFIIAILATLWIDLYSFCLKRYFNIPSLDYKFVGRWIIYLFKGKTFHQTILQTPIVKGEKAIGWISHYLIGLIFSAIFILMVGKSWLANPQLLPALTFGLSTVIFPFLIMQPCFGFGVAASKLPQSNKARLKSLSTHALFGVGLYLGAIILKMLHPL</sequence>
<keyword evidence="3" id="KW-1185">Reference proteome</keyword>
<evidence type="ECO:0000313" key="2">
    <source>
        <dbReference type="EMBL" id="OTG66737.1"/>
    </source>
</evidence>
<keyword evidence="1" id="KW-0812">Transmembrane</keyword>
<dbReference type="EMBL" id="NEGB01000002">
    <property type="protein sequence ID" value="OTG66737.1"/>
    <property type="molecule type" value="Genomic_DNA"/>
</dbReference>
<name>A0A1Y3CHY3_9GAMM</name>
<dbReference type="Proteomes" id="UP000242765">
    <property type="component" value="Unassembled WGS sequence"/>
</dbReference>
<keyword evidence="1" id="KW-0472">Membrane</keyword>
<evidence type="ECO:0008006" key="4">
    <source>
        <dbReference type="Google" id="ProtNLM"/>
    </source>
</evidence>
<feature type="transmembrane region" description="Helical" evidence="1">
    <location>
        <begin position="104"/>
        <end position="128"/>
    </location>
</feature>
<proteinExistence type="predicted"/>
<evidence type="ECO:0000256" key="1">
    <source>
        <dbReference type="SAM" id="Phobius"/>
    </source>
</evidence>
<evidence type="ECO:0000313" key="3">
    <source>
        <dbReference type="Proteomes" id="UP000242765"/>
    </source>
</evidence>
<feature type="transmembrane region" description="Helical" evidence="1">
    <location>
        <begin position="70"/>
        <end position="92"/>
    </location>
</feature>
<feature type="transmembrane region" description="Helical" evidence="1">
    <location>
        <begin position="6"/>
        <end position="27"/>
    </location>
</feature>
<dbReference type="AlphaFoldDB" id="A0A1Y3CHY3"/>
<dbReference type="Pfam" id="PF11158">
    <property type="entry name" value="DUF2938"/>
    <property type="match status" value="1"/>
</dbReference>
<dbReference type="OrthoDB" id="9812539at2"/>
<dbReference type="RefSeq" id="WP_086202981.1">
    <property type="nucleotide sequence ID" value="NZ_NEGB01000002.1"/>
</dbReference>
<gene>
    <name evidence="2" type="ORF">B9T28_05765</name>
</gene>
<feature type="transmembrane region" description="Helical" evidence="1">
    <location>
        <begin position="140"/>
        <end position="160"/>
    </location>
</feature>
<dbReference type="STRING" id="1977882.B9T28_05765"/>
<dbReference type="InterPro" id="IPR021329">
    <property type="entry name" value="DUF2938"/>
</dbReference>
<organism evidence="2 3">
    <name type="scientific">Acinetobacter silvestris</name>
    <dbReference type="NCBI Taxonomy" id="1977882"/>
    <lineage>
        <taxon>Bacteria</taxon>
        <taxon>Pseudomonadati</taxon>
        <taxon>Pseudomonadota</taxon>
        <taxon>Gammaproteobacteria</taxon>
        <taxon>Moraxellales</taxon>
        <taxon>Moraxellaceae</taxon>
        <taxon>Acinetobacter</taxon>
    </lineage>
</organism>
<accession>A0A1Y3CHY3</accession>
<comment type="caution">
    <text evidence="2">The sequence shown here is derived from an EMBL/GenBank/DDBJ whole genome shotgun (WGS) entry which is preliminary data.</text>
</comment>
<protein>
    <recommendedName>
        <fullName evidence="4">DUF2938 domain-containing protein</fullName>
    </recommendedName>
</protein>
<reference evidence="2 3" key="1">
    <citation type="submission" date="2017-04" db="EMBL/GenBank/DDBJ databases">
        <title>High diversity of culturable Acinetobacter species in natural soil and water ecosystems.</title>
        <authorList>
            <person name="Nemec A."/>
            <person name="Radolfova-Krizova L."/>
        </authorList>
    </citation>
    <scope>NUCLEOTIDE SEQUENCE [LARGE SCALE GENOMIC DNA]</scope>
    <source>
        <strain evidence="2 3">ANC 4999</strain>
    </source>
</reference>
<keyword evidence="1" id="KW-1133">Transmembrane helix</keyword>